<comment type="caution">
    <text evidence="1">The sequence shown here is derived from an EMBL/GenBank/DDBJ whole genome shotgun (WGS) entry which is preliminary data.</text>
</comment>
<evidence type="ECO:0000313" key="1">
    <source>
        <dbReference type="EMBL" id="GAJ14939.1"/>
    </source>
</evidence>
<proteinExistence type="predicted"/>
<gene>
    <name evidence="1" type="ORF">S12H4_42550</name>
</gene>
<protein>
    <submittedName>
        <fullName evidence="1">Uncharacterized protein</fullName>
    </submittedName>
</protein>
<dbReference type="EMBL" id="BARW01026053">
    <property type="protein sequence ID" value="GAJ14939.1"/>
    <property type="molecule type" value="Genomic_DNA"/>
</dbReference>
<name>X1UBR3_9ZZZZ</name>
<sequence length="93" mass="10653">FRSNKYPRGVFEVQPWVEDPSETTLIMFMDQSAGPGRGRREKVGGWTKTWELSLGKALADPEFKDLAEAYKMKLVELIRSYLENGVLELDELS</sequence>
<organism evidence="1">
    <name type="scientific">marine sediment metagenome</name>
    <dbReference type="NCBI Taxonomy" id="412755"/>
    <lineage>
        <taxon>unclassified sequences</taxon>
        <taxon>metagenomes</taxon>
        <taxon>ecological metagenomes</taxon>
    </lineage>
</organism>
<reference evidence="1" key="1">
    <citation type="journal article" date="2014" name="Front. Microbiol.">
        <title>High frequency of phylogenetically diverse reductive dehalogenase-homologous genes in deep subseafloor sedimentary metagenomes.</title>
        <authorList>
            <person name="Kawai M."/>
            <person name="Futagami T."/>
            <person name="Toyoda A."/>
            <person name="Takaki Y."/>
            <person name="Nishi S."/>
            <person name="Hori S."/>
            <person name="Arai W."/>
            <person name="Tsubouchi T."/>
            <person name="Morono Y."/>
            <person name="Uchiyama I."/>
            <person name="Ito T."/>
            <person name="Fujiyama A."/>
            <person name="Inagaki F."/>
            <person name="Takami H."/>
        </authorList>
    </citation>
    <scope>NUCLEOTIDE SEQUENCE</scope>
    <source>
        <strain evidence="1">Expedition CK06-06</strain>
    </source>
</reference>
<feature type="non-terminal residue" evidence="1">
    <location>
        <position position="1"/>
    </location>
</feature>
<accession>X1UBR3</accession>
<dbReference type="AlphaFoldDB" id="X1UBR3"/>